<feature type="transmembrane region" description="Helical" evidence="1">
    <location>
        <begin position="295"/>
        <end position="319"/>
    </location>
</feature>
<feature type="transmembrane region" description="Helical" evidence="1">
    <location>
        <begin position="112"/>
        <end position="132"/>
    </location>
</feature>
<dbReference type="HOGENOM" id="CLU_068641_0_0_9"/>
<dbReference type="EMBL" id="AP009049">
    <property type="protein sequence ID" value="BAH08499.1"/>
    <property type="molecule type" value="Genomic_DNA"/>
</dbReference>
<keyword evidence="1" id="KW-1133">Transmembrane helix</keyword>
<evidence type="ECO:0000313" key="2">
    <source>
        <dbReference type="EMBL" id="BAH08499.1"/>
    </source>
</evidence>
<keyword evidence="1" id="KW-0472">Membrane</keyword>
<dbReference type="PANTHER" id="PTHR41324">
    <property type="entry name" value="MEMBRANE PROTEIN-RELATED"/>
    <property type="match status" value="1"/>
</dbReference>
<evidence type="ECO:0000313" key="3">
    <source>
        <dbReference type="Proteomes" id="UP000007969"/>
    </source>
</evidence>
<dbReference type="Proteomes" id="UP000007969">
    <property type="component" value="Chromosome"/>
</dbReference>
<gene>
    <name evidence="2" type="ordered locus">CKR_3448</name>
</gene>
<proteinExistence type="predicted"/>
<evidence type="ECO:0000256" key="1">
    <source>
        <dbReference type="SAM" id="Phobius"/>
    </source>
</evidence>
<reference evidence="3" key="1">
    <citation type="submission" date="2005-09" db="EMBL/GenBank/DDBJ databases">
        <title>Complete genome sequence of Clostridium kluyveri and comparative genomics of Clostridia species.</title>
        <authorList>
            <person name="Inui M."/>
            <person name="Nonaka H."/>
            <person name="Shinoda Y."/>
            <person name="Ikenaga Y."/>
            <person name="Abe M."/>
            <person name="Naito K."/>
            <person name="Vertes A.A."/>
            <person name="Yukawa H."/>
        </authorList>
    </citation>
    <scope>NUCLEOTIDE SEQUENCE [LARGE SCALE GENOMIC DNA]</scope>
    <source>
        <strain evidence="3">NBRC 12016</strain>
    </source>
</reference>
<dbReference type="KEGG" id="ckr:CKR_3448"/>
<evidence type="ECO:0008006" key="4">
    <source>
        <dbReference type="Google" id="ProtNLM"/>
    </source>
</evidence>
<keyword evidence="1" id="KW-0812">Transmembrane</keyword>
<accession>B9DXQ6</accession>
<dbReference type="AlphaFoldDB" id="B9DXQ6"/>
<feature type="transmembrane region" description="Helical" evidence="1">
    <location>
        <begin position="187"/>
        <end position="206"/>
    </location>
</feature>
<dbReference type="Pfam" id="PF09991">
    <property type="entry name" value="DUF2232"/>
    <property type="match status" value="1"/>
</dbReference>
<name>B9DXQ6_CLOK1</name>
<dbReference type="PANTHER" id="PTHR41324:SF1">
    <property type="entry name" value="DUF2232 DOMAIN-CONTAINING PROTEIN"/>
    <property type="match status" value="1"/>
</dbReference>
<feature type="transmembrane region" description="Helical" evidence="1">
    <location>
        <begin position="20"/>
        <end position="46"/>
    </location>
</feature>
<sequence length="332" mass="37530">MEVDMQGKTYNVKALAEAGIITAFTVIIVLINIYIPILSIVINFIIPIPITILYIRQNYKVTLISVAASGIFIAMLYNPISALASILLIGLTGMTLGYCIKNKKEFGNTIIFVAISFALGIIFYLFIYTMLINKGGIYGFVNEMLAGLKQSMELSKDMYKRTGMSSSEAAVIEEIFRVFTPEYIMKLIPAMVVILAFILSYLNYMVTLVILKKLRYEVKEIKPIGQWYMNTRIGTLVGLILVIGMLLDRKNIVIGEYLANSSGTILQFVLLLDGIALITYYLIDKYKMSKKIAALIIIFTAMSRLSLFYTIIGFIDMIFDFRKLDPYRKLKK</sequence>
<dbReference type="InterPro" id="IPR018710">
    <property type="entry name" value="DUF2232"/>
</dbReference>
<protein>
    <recommendedName>
        <fullName evidence="4">DUF2232 domain-containing protein</fullName>
    </recommendedName>
</protein>
<feature type="transmembrane region" description="Helical" evidence="1">
    <location>
        <begin position="265"/>
        <end position="283"/>
    </location>
</feature>
<organism evidence="2 3">
    <name type="scientific">Clostridium kluyveri (strain NBRC 12016)</name>
    <dbReference type="NCBI Taxonomy" id="583346"/>
    <lineage>
        <taxon>Bacteria</taxon>
        <taxon>Bacillati</taxon>
        <taxon>Bacillota</taxon>
        <taxon>Clostridia</taxon>
        <taxon>Eubacteriales</taxon>
        <taxon>Clostridiaceae</taxon>
        <taxon>Clostridium</taxon>
    </lineage>
</organism>
<feature type="transmembrane region" description="Helical" evidence="1">
    <location>
        <begin position="227"/>
        <end position="245"/>
    </location>
</feature>